<dbReference type="EMBL" id="JAECZO010000032">
    <property type="protein sequence ID" value="KAK7194183.1"/>
    <property type="molecule type" value="Genomic_DNA"/>
</dbReference>
<dbReference type="Pfam" id="PF02383">
    <property type="entry name" value="Syja_N"/>
    <property type="match status" value="1"/>
</dbReference>
<feature type="compositionally biased region" description="Acidic residues" evidence="4">
    <location>
        <begin position="375"/>
        <end position="388"/>
    </location>
</feature>
<feature type="compositionally biased region" description="Pro residues" evidence="4">
    <location>
        <begin position="2252"/>
        <end position="2264"/>
    </location>
</feature>
<feature type="domain" description="SAC" evidence="5">
    <location>
        <begin position="285"/>
        <end position="736"/>
    </location>
</feature>
<organism evidence="6 7">
    <name type="scientific">Novymonas esmeraldas</name>
    <dbReference type="NCBI Taxonomy" id="1808958"/>
    <lineage>
        <taxon>Eukaryota</taxon>
        <taxon>Discoba</taxon>
        <taxon>Euglenozoa</taxon>
        <taxon>Kinetoplastea</taxon>
        <taxon>Metakinetoplastina</taxon>
        <taxon>Trypanosomatida</taxon>
        <taxon>Trypanosomatidae</taxon>
        <taxon>Novymonas</taxon>
    </lineage>
</organism>
<gene>
    <name evidence="6" type="ORF">NESM_000332200</name>
</gene>
<feature type="compositionally biased region" description="Gly residues" evidence="4">
    <location>
        <begin position="2319"/>
        <end position="2345"/>
    </location>
</feature>
<feature type="region of interest" description="Disordered" evidence="4">
    <location>
        <begin position="1675"/>
        <end position="1752"/>
    </location>
</feature>
<dbReference type="InterPro" id="IPR043573">
    <property type="entry name" value="Fig4-like"/>
</dbReference>
<feature type="region of interest" description="Disordered" evidence="4">
    <location>
        <begin position="2507"/>
        <end position="2577"/>
    </location>
</feature>
<dbReference type="GO" id="GO:0012505">
    <property type="term" value="C:endomembrane system"/>
    <property type="evidence" value="ECO:0007669"/>
    <property type="project" value="UniProtKB-SubCell"/>
</dbReference>
<feature type="region of interest" description="Disordered" evidence="4">
    <location>
        <begin position="2206"/>
        <end position="2227"/>
    </location>
</feature>
<evidence type="ECO:0000259" key="5">
    <source>
        <dbReference type="PROSITE" id="PS50275"/>
    </source>
</evidence>
<feature type="compositionally biased region" description="Polar residues" evidence="4">
    <location>
        <begin position="1480"/>
        <end position="1496"/>
    </location>
</feature>
<reference evidence="6 7" key="1">
    <citation type="journal article" date="2021" name="MBio">
        <title>A New Model Trypanosomatid, Novymonas esmeraldas: Genomic Perception of Its 'Candidatus Pandoraea novymonadis' Endosymbiont.</title>
        <authorList>
            <person name="Zakharova A."/>
            <person name="Saura A."/>
            <person name="Butenko A."/>
            <person name="Podesvova L."/>
            <person name="Warmusova S."/>
            <person name="Kostygov A.Y."/>
            <person name="Nenarokova A."/>
            <person name="Lukes J."/>
            <person name="Opperdoes F.R."/>
            <person name="Yurchenko V."/>
        </authorList>
    </citation>
    <scope>NUCLEOTIDE SEQUENCE [LARGE SCALE GENOMIC DNA]</scope>
    <source>
        <strain evidence="6 7">E262AT.01</strain>
    </source>
</reference>
<keyword evidence="2" id="KW-0378">Hydrolase</keyword>
<feature type="compositionally biased region" description="Gly residues" evidence="4">
    <location>
        <begin position="1704"/>
        <end position="1722"/>
    </location>
</feature>
<feature type="region of interest" description="Disordered" evidence="4">
    <location>
        <begin position="1350"/>
        <end position="1378"/>
    </location>
</feature>
<accession>A0AAW0EJD5</accession>
<feature type="region of interest" description="Disordered" evidence="4">
    <location>
        <begin position="2051"/>
        <end position="2074"/>
    </location>
</feature>
<feature type="region of interest" description="Disordered" evidence="4">
    <location>
        <begin position="2319"/>
        <end position="2350"/>
    </location>
</feature>
<evidence type="ECO:0000256" key="3">
    <source>
        <dbReference type="ARBA" id="ARBA00023136"/>
    </source>
</evidence>
<comment type="caution">
    <text evidence="6">The sequence shown here is derived from an EMBL/GenBank/DDBJ whole genome shotgun (WGS) entry which is preliminary data.</text>
</comment>
<sequence length="2657" mass="277994">MAAHTPRPSSASPPRAQLPRLQQLPLDAITVYDTATHCYLLGTDSLQKNFHLLTCRKHSLEQATAHGGGGGGDSSTRPHTATSASEDGEEDRGGFTSSPTASCAPPYGGLDDLHDLTNYAVYSPTEAGALVDALQREHGASLRTLSATAFLGAVRFTAGYYVVLVTERRMAGHIGVHRVFEATGVELVSLQLDPEWVATAEAQVQQQQQQRRRRAGAAGGSGSFGGGGGGGYVSFTPTRTARGGGGGSHRSRPASAAAGAASTSSAASYLFQRRSLEELYRQRFLSSISRTSAFFYSHSYDLTNTLQRNMLAAGAAAAAAAAAAAEAAPATAEDDAEKSTTAPRSAGQRQPLSPCMRYVWNEFLLEPWQLADADGDLDSDLPTDGDGEEHDHSVGGAGLAVDTSGGGSTVPRYPPALSRWYVNLIHGYVTQRVVVVRRPAFHTLLLTLVARVSKASAGVRYLRRGLNSDGHVANHVEVEQIVSDESTWSEGFTAGALASYVQLRGSVPVRWYHPPTASRLLSKPTILLGPQDSQWSATSLHFQDLLEQYGAPILIHDLLKRKESHEREGVLGDAYRAAVRALVAAVDRHAAAVQLGDDDDGSVVAGADLLQYESTDLRSLGQLAWNSMTAMAEQHFSRVGCFATARRPGGGGGGSADDTATVTCVQSGVVRSNCLDCIDRTNLGQLFHGLHALGEQLCALGVLRHAADVRDSPAVSELLLDMYLAMGDAIATQYGGSAQVGAGVLHRGAGWDQLMGVKRLYHNVVGDREKQEAMNLLLGRKQPQPRRGSRACNLEMRAPGQPAAVSYANSFANSFASSAAPSLNASVTTATPGAAAALAAVATVDGAEPPASLLSGLRQAASRWWSTSTSASASSPSEAAAQRAAQHAAAEAEAEADYYEQVSGAPRLPALGQLTVWWVQPLRRFHIWYAACGIAVQERRSCSAAAAAASAEASPTQSTSPRHASPPPRLSLTAAAQGRRGSSRTRTRGRHGTSAAGTTPYGGDALAKQLLAAEMLAQERWWLHLATVERQACLAPLRRDGAAAVGALAAAEPPRDLRGGGVARHGPTAAGTFSVLSSTSSSFTVSPNSWGAATAEAAGGGGGGAGAAAAAAATASVHAMPRSLPSTALLAGSQSVTELDEHGGAATPLATAALASGEAQGTDVVTATASSATSSPGRGAAASRRVAAAAAAEAALVPFSAPSLTVPLSLFSEPWVLLRTTMHVLPVESVAGTRHTRMAQCTSGGGRCGGGGGGDVRGGAYSYSTTEAVARQLFGAVPPGAVTVAAQSSDDAALLLHGEHQPWRSPPDLHQHHTFPRVVRSSAFAGQQAALEQLAYQEVLWMADGAGVPPTPLQPTATTLPRPGVSSGPAAAPSSQEAADQRFTAALVVGGFGSPATWELEDVLRAAHRFLYPARVPAEVQRVLRSNRVRPAVSGAEMLEWRAAGQPGEEEAEMRQYWCERLTAQAHRPGPSAASAYVPRSSQLRRNTGATTASHASPTRRSPTRSPPQSHTTLSLRRGNSNGVCVDGPVQVAAALLYRLTRLVQLAGDTVSTATTTAATAAVATDPLDTAVGALWQDCLMTGHESLEDVSVGPPMPATNDTDTAAPDPLRRQWDLCRLLQPFFGVRRTLTPTTLHDVLHDFFSSMLLDTGADGRDPPQPRQRCDFHVRYSFVLSHHHRQQQQQQHVSHGPSPLRLTGEDAADDGGGGADGGGGGGGSGAVGGRLPHALFMGNSPSLSSSSPQGPSNIHSPSSAAAAAAAAARTLHIPATLKVRRCCAALDLHRWSTTRLSAASRHTTRESRAAAAWHLLWWAVDNNFIAPVVRRRGQATLEMLADETALFCVVSDVARVAVNVERRGREDVWRPQVSTTRTHTGAAVPGPSAIYGVEMSASSPLRLHRPLHRGALVSMLALSETLASLALFAATQVQEFIRDRVVHGWLRPSASTTTTISSSSSGVTGVTIDGGAVTAAVVVQRFHRLADECLLSLQSVMVALHHTSLDVLTRDAAMHSYITFFINVFNAVYVAAWLTNVKELIGNGAAAAAAAAAESSVPRRSSSSSSNARHHQAAPRTQTPRTVDLFPLPTLCNTSRACFMRVYGVVIGGVFLSLEAMKHGILGGNRPAPHCEQPLWPPRGRGDGAAADSPPCDEARWQREMERLVPLHMRADVDEAVRLRSLRRHPQLRAALHLTDMCAALDPATAVVDRDRCRSTQPWRDSGRRGSCAVHPTTTPRIDAATAAATGSLRRSACASRSPPPPPPPPPPLPCKGRDARAHRRQLHRELVDLWTVDVVRHLPFRMLCQLIDTYLPPPVLHLCSSGGADGESGGSGGDGVGGLDGGAAPSGGHAGDPRNPLTIEGRDRVPWYLQPLLSTAALAHTTLQSSTLGAAYAVARDGDGATAGTLVPGVGHDANGVLLQPCRMWSSPPYYVVGGDGMSGDEAVTHSSHLLQALAGSYLGPTLYQPSGHGGPAQHLCMPLHADEAFAQLRATEAAFRSALLATDPHLFCSNSSSSSGTAAPAAGSARRPSRSPSLLSPPPPAATTTSPGPSMRGVHPTTSSSAAAGAVGGGMPPMHQFSGSNATATATCSTTLRSAMKPLLYEWCRTVEEGMTNAALLSRHTSQLRITLKLVRLLEESHASGEAVRAAQAAAAAVNGHDVVD</sequence>
<feature type="compositionally biased region" description="Polar residues" evidence="4">
    <location>
        <begin position="74"/>
        <end position="85"/>
    </location>
</feature>
<dbReference type="InterPro" id="IPR002013">
    <property type="entry name" value="SAC_dom"/>
</dbReference>
<feature type="compositionally biased region" description="Low complexity" evidence="4">
    <location>
        <begin position="1354"/>
        <end position="1378"/>
    </location>
</feature>
<dbReference type="PROSITE" id="PS50275">
    <property type="entry name" value="SAC"/>
    <property type="match status" value="1"/>
</dbReference>
<feature type="region of interest" description="Disordered" evidence="4">
    <location>
        <begin position="375"/>
        <end position="408"/>
    </location>
</feature>
<evidence type="ECO:0000256" key="2">
    <source>
        <dbReference type="ARBA" id="ARBA00022801"/>
    </source>
</evidence>
<evidence type="ECO:0000256" key="4">
    <source>
        <dbReference type="SAM" id="MobiDB-lite"/>
    </source>
</evidence>
<feature type="compositionally biased region" description="Polar residues" evidence="4">
    <location>
        <begin position="339"/>
        <end position="350"/>
    </location>
</feature>
<feature type="region of interest" description="Disordered" evidence="4">
    <location>
        <begin position="330"/>
        <end position="350"/>
    </location>
</feature>
<feature type="compositionally biased region" description="Low complexity" evidence="4">
    <location>
        <begin position="2051"/>
        <end position="2061"/>
    </location>
</feature>
<feature type="compositionally biased region" description="Low complexity" evidence="4">
    <location>
        <begin position="950"/>
        <end position="961"/>
    </location>
</feature>
<feature type="region of interest" description="Disordered" evidence="4">
    <location>
        <begin position="1469"/>
        <end position="1522"/>
    </location>
</feature>
<dbReference type="Proteomes" id="UP001430356">
    <property type="component" value="Unassembled WGS sequence"/>
</dbReference>
<feature type="compositionally biased region" description="Low complexity" evidence="4">
    <location>
        <begin position="1734"/>
        <end position="1746"/>
    </location>
</feature>
<keyword evidence="3" id="KW-0472">Membrane</keyword>
<dbReference type="GO" id="GO:0046856">
    <property type="term" value="P:phosphatidylinositol dephosphorylation"/>
    <property type="evidence" value="ECO:0007669"/>
    <property type="project" value="InterPro"/>
</dbReference>
<protein>
    <submittedName>
        <fullName evidence="6">Inositol polyphosphate phosphatase</fullName>
    </submittedName>
</protein>
<comment type="subcellular location">
    <subcellularLocation>
        <location evidence="1">Endomembrane system</location>
    </subcellularLocation>
</comment>
<dbReference type="GO" id="GO:0043813">
    <property type="term" value="F:phosphatidylinositol-3,5-bisphosphate 5-phosphatase activity"/>
    <property type="evidence" value="ECO:0007669"/>
    <property type="project" value="InterPro"/>
</dbReference>
<evidence type="ECO:0000313" key="7">
    <source>
        <dbReference type="Proteomes" id="UP001430356"/>
    </source>
</evidence>
<feature type="compositionally biased region" description="Low complexity" evidence="4">
    <location>
        <begin position="2507"/>
        <end position="2530"/>
    </location>
</feature>
<evidence type="ECO:0000313" key="6">
    <source>
        <dbReference type="EMBL" id="KAK7194183.1"/>
    </source>
</evidence>
<feature type="region of interest" description="Disordered" evidence="4">
    <location>
        <begin position="203"/>
        <end position="259"/>
    </location>
</feature>
<feature type="region of interest" description="Disordered" evidence="4">
    <location>
        <begin position="950"/>
        <end position="1000"/>
    </location>
</feature>
<dbReference type="PANTHER" id="PTHR45738">
    <property type="entry name" value="POLYPHOSPHOINOSITIDE PHOSPHATASE"/>
    <property type="match status" value="1"/>
</dbReference>
<evidence type="ECO:0000256" key="1">
    <source>
        <dbReference type="ARBA" id="ARBA00004308"/>
    </source>
</evidence>
<feature type="compositionally biased region" description="Basic residues" evidence="4">
    <location>
        <begin position="981"/>
        <end position="991"/>
    </location>
</feature>
<proteinExistence type="predicted"/>
<dbReference type="PANTHER" id="PTHR45738:SF5">
    <property type="entry name" value="POLYPHOSPHOINOSITIDE PHOSPHATASE"/>
    <property type="match status" value="1"/>
</dbReference>
<keyword evidence="7" id="KW-1185">Reference proteome</keyword>
<feature type="region of interest" description="Disordered" evidence="4">
    <location>
        <begin position="2240"/>
        <end position="2272"/>
    </location>
</feature>
<feature type="compositionally biased region" description="Gly residues" evidence="4">
    <location>
        <begin position="217"/>
        <end position="232"/>
    </location>
</feature>
<feature type="region of interest" description="Disordered" evidence="4">
    <location>
        <begin position="64"/>
        <end position="103"/>
    </location>
</feature>
<name>A0AAW0EJD5_9TRYP</name>